<reference evidence="2 3" key="1">
    <citation type="submission" date="2024-07" db="EMBL/GenBank/DDBJ databases">
        <title>Chromosome-level genome assembly of the water stick insect Ranatra chinensis (Heteroptera: Nepidae).</title>
        <authorList>
            <person name="Liu X."/>
        </authorList>
    </citation>
    <scope>NUCLEOTIDE SEQUENCE [LARGE SCALE GENOMIC DNA]</scope>
    <source>
        <strain evidence="2">Cailab_2021Rc</strain>
        <tissue evidence="2">Muscle</tissue>
    </source>
</reference>
<keyword evidence="3" id="KW-1185">Reference proteome</keyword>
<proteinExistence type="predicted"/>
<dbReference type="AlphaFoldDB" id="A0ABD0YTQ2"/>
<evidence type="ECO:0000256" key="1">
    <source>
        <dbReference type="SAM" id="MobiDB-lite"/>
    </source>
</evidence>
<organism evidence="2 3">
    <name type="scientific">Ranatra chinensis</name>
    <dbReference type="NCBI Taxonomy" id="642074"/>
    <lineage>
        <taxon>Eukaryota</taxon>
        <taxon>Metazoa</taxon>
        <taxon>Ecdysozoa</taxon>
        <taxon>Arthropoda</taxon>
        <taxon>Hexapoda</taxon>
        <taxon>Insecta</taxon>
        <taxon>Pterygota</taxon>
        <taxon>Neoptera</taxon>
        <taxon>Paraneoptera</taxon>
        <taxon>Hemiptera</taxon>
        <taxon>Heteroptera</taxon>
        <taxon>Panheteroptera</taxon>
        <taxon>Nepomorpha</taxon>
        <taxon>Nepidae</taxon>
        <taxon>Ranatrinae</taxon>
        <taxon>Ranatra</taxon>
    </lineage>
</organism>
<protein>
    <submittedName>
        <fullName evidence="2">Uncharacterized protein</fullName>
    </submittedName>
</protein>
<feature type="compositionally biased region" description="Acidic residues" evidence="1">
    <location>
        <begin position="411"/>
        <end position="421"/>
    </location>
</feature>
<feature type="region of interest" description="Disordered" evidence="1">
    <location>
        <begin position="295"/>
        <end position="454"/>
    </location>
</feature>
<accession>A0ABD0YTQ2</accession>
<dbReference type="Proteomes" id="UP001558652">
    <property type="component" value="Unassembled WGS sequence"/>
</dbReference>
<gene>
    <name evidence="2" type="ORF">AAG570_002909</name>
</gene>
<name>A0ABD0YTQ2_9HEMI</name>
<dbReference type="EMBL" id="JBFDAA010000013">
    <property type="protein sequence ID" value="KAL1122579.1"/>
    <property type="molecule type" value="Genomic_DNA"/>
</dbReference>
<evidence type="ECO:0000313" key="2">
    <source>
        <dbReference type="EMBL" id="KAL1122579.1"/>
    </source>
</evidence>
<feature type="compositionally biased region" description="Basic and acidic residues" evidence="1">
    <location>
        <begin position="297"/>
        <end position="330"/>
    </location>
</feature>
<sequence length="454" mass="50575">MADADQEWDSDDELSSLTAMEILESMEKSRQFWDDGLRPRKESGSDGRRRYTSLRKMRSFSNLTAKTGRTIWNYMGRREMTLVKQMDEALEIDGKIAVSRVCDNVEYIVGNVIGHDTVEDTLRIINEDKEYAATLLASELLVIYRSQCENISVDELCEPTETSVDEVPHKSDSAVGVCCPPNSADQPIIKVNNQEASRKSSVSQLLISEYLKDGNANLKWTKPTVVDKMSKPKCSGVYNSKSTPSYAKKKEGIMKTARVLGIDTRLDTLPERSALAVLASEIKGKKKMRQLAQMGCDIRRRPYGHEKSRSSKVHDVPKYDKKEVPTHDDAAGGGTSRTGNHKPLQNSKPRPYPPKAVREVGKQLPNRRRCTLRAPRPNVPLQVSKEPPPEKVQAAAPSPQATDETAAQVDTSEEDMWEDAVSEVPISDVVRESSADHGDGPRDGEKHPTATQDR</sequence>
<feature type="compositionally biased region" description="Polar residues" evidence="1">
    <location>
        <begin position="399"/>
        <end position="410"/>
    </location>
</feature>
<evidence type="ECO:0000313" key="3">
    <source>
        <dbReference type="Proteomes" id="UP001558652"/>
    </source>
</evidence>
<comment type="caution">
    <text evidence="2">The sequence shown here is derived from an EMBL/GenBank/DDBJ whole genome shotgun (WGS) entry which is preliminary data.</text>
</comment>
<feature type="compositionally biased region" description="Basic and acidic residues" evidence="1">
    <location>
        <begin position="429"/>
        <end position="454"/>
    </location>
</feature>